<keyword evidence="7" id="KW-0663">Pyridoxal phosphate</keyword>
<dbReference type="Proteomes" id="UP000542125">
    <property type="component" value="Unassembled WGS sequence"/>
</dbReference>
<accession>A0A7Y9LNY9</accession>
<dbReference type="EMBL" id="JACBYR010000001">
    <property type="protein sequence ID" value="NYE83773.1"/>
    <property type="molecule type" value="Genomic_DNA"/>
</dbReference>
<feature type="signal peptide" evidence="12">
    <location>
        <begin position="1"/>
        <end position="24"/>
    </location>
</feature>
<dbReference type="GO" id="GO:0016740">
    <property type="term" value="F:transferase activity"/>
    <property type="evidence" value="ECO:0007669"/>
    <property type="project" value="UniProtKB-KW"/>
</dbReference>
<evidence type="ECO:0000256" key="3">
    <source>
        <dbReference type="ARBA" id="ARBA00009406"/>
    </source>
</evidence>
<organism evidence="14 15">
    <name type="scientific">Pigmentiphaga litoralis</name>
    <dbReference type="NCBI Taxonomy" id="516702"/>
    <lineage>
        <taxon>Bacteria</taxon>
        <taxon>Pseudomonadati</taxon>
        <taxon>Pseudomonadota</taxon>
        <taxon>Betaproteobacteria</taxon>
        <taxon>Burkholderiales</taxon>
        <taxon>Alcaligenaceae</taxon>
        <taxon>Pigmentiphaga</taxon>
    </lineage>
</organism>
<dbReference type="RefSeq" id="WP_179587546.1">
    <property type="nucleotide sequence ID" value="NZ_JACBYR010000001.1"/>
</dbReference>
<evidence type="ECO:0000256" key="9">
    <source>
        <dbReference type="ARBA" id="ARBA00023004"/>
    </source>
</evidence>
<keyword evidence="6" id="KW-0479">Metal-binding</keyword>
<sequence>MHRRHMLKLGAAAAAVLAAPVVCAQPLTRLRFTLDYRVTGQTAPFLVALAKGYYKEEGLDVTIDAGSGSVASITRVVTGAYDIGLGDINSLIEYHGAATGTPALRAVYQYYNRAPFAIIGRKDRGITDFKSLQGKRIAAAAVESTKRAWPMVARKTGLSDDALEWVTTDFSLRDNVIVRGDVDGATYFHDSAVTLFQRMKPETLSVLSFADAGVNLYGNAVLASTKLINDNPKALAAFLRASNRGLQDALANPVAAMAIVKQRDPLIDEKVQLESWLITAKYLAAPDTRTHGMGDVRKDLVAEQITMVSDTFGLKTRPTVDSLYDLRFLPPLADRMAKA</sequence>
<evidence type="ECO:0000256" key="4">
    <source>
        <dbReference type="ARBA" id="ARBA00011738"/>
    </source>
</evidence>
<evidence type="ECO:0000259" key="13">
    <source>
        <dbReference type="Pfam" id="PF09084"/>
    </source>
</evidence>
<dbReference type="InterPro" id="IPR027939">
    <property type="entry name" value="NMT1/THI5"/>
</dbReference>
<dbReference type="GO" id="GO:0009228">
    <property type="term" value="P:thiamine biosynthetic process"/>
    <property type="evidence" value="ECO:0007669"/>
    <property type="project" value="UniProtKB-KW"/>
</dbReference>
<keyword evidence="9" id="KW-0408">Iron</keyword>
<evidence type="ECO:0000256" key="11">
    <source>
        <dbReference type="ARBA" id="ARBA00048179"/>
    </source>
</evidence>
<dbReference type="Pfam" id="PF09084">
    <property type="entry name" value="NMT1"/>
    <property type="match status" value="1"/>
</dbReference>
<evidence type="ECO:0000256" key="12">
    <source>
        <dbReference type="SAM" id="SignalP"/>
    </source>
</evidence>
<reference evidence="14 15" key="1">
    <citation type="submission" date="2020-07" db="EMBL/GenBank/DDBJ databases">
        <title>Genomic Encyclopedia of Type Strains, Phase IV (KMG-V): Genome sequencing to study the core and pangenomes of soil and plant-associated prokaryotes.</title>
        <authorList>
            <person name="Whitman W."/>
        </authorList>
    </citation>
    <scope>NUCLEOTIDE SEQUENCE [LARGE SCALE GENOMIC DNA]</scope>
    <source>
        <strain evidence="14 15">SAS40</strain>
    </source>
</reference>
<dbReference type="InterPro" id="IPR015168">
    <property type="entry name" value="SsuA/THI5"/>
</dbReference>
<feature type="chain" id="PRO_5030812761" description="Thiamine pyrimidine synthase" evidence="12">
    <location>
        <begin position="25"/>
        <end position="339"/>
    </location>
</feature>
<evidence type="ECO:0000256" key="8">
    <source>
        <dbReference type="ARBA" id="ARBA00022977"/>
    </source>
</evidence>
<protein>
    <recommendedName>
        <fullName evidence="10">Thiamine pyrimidine synthase</fullName>
    </recommendedName>
</protein>
<keyword evidence="12" id="KW-0732">Signal</keyword>
<comment type="pathway">
    <text evidence="2">Cofactor biosynthesis; thiamine diphosphate biosynthesis.</text>
</comment>
<evidence type="ECO:0000256" key="7">
    <source>
        <dbReference type="ARBA" id="ARBA00022898"/>
    </source>
</evidence>
<comment type="subunit">
    <text evidence="4">Homodimer.</text>
</comment>
<feature type="domain" description="SsuA/THI5-like" evidence="13">
    <location>
        <begin position="41"/>
        <end position="256"/>
    </location>
</feature>
<dbReference type="SUPFAM" id="SSF53850">
    <property type="entry name" value="Periplasmic binding protein-like II"/>
    <property type="match status" value="1"/>
</dbReference>
<comment type="similarity">
    <text evidence="3">Belongs to the NMT1/THI5 family.</text>
</comment>
<dbReference type="Gene3D" id="3.40.190.10">
    <property type="entry name" value="Periplasmic binding protein-like II"/>
    <property type="match status" value="2"/>
</dbReference>
<evidence type="ECO:0000256" key="6">
    <source>
        <dbReference type="ARBA" id="ARBA00022723"/>
    </source>
</evidence>
<keyword evidence="5" id="KW-0808">Transferase</keyword>
<dbReference type="PANTHER" id="PTHR31528:SF1">
    <property type="entry name" value="4-AMINO-5-HYDROXYMETHYL-2-METHYLPYRIMIDINE PHOSPHATE SYNTHASE THI11-RELATED"/>
    <property type="match status" value="1"/>
</dbReference>
<evidence type="ECO:0000256" key="1">
    <source>
        <dbReference type="ARBA" id="ARBA00003469"/>
    </source>
</evidence>
<evidence type="ECO:0000256" key="10">
    <source>
        <dbReference type="ARBA" id="ARBA00033171"/>
    </source>
</evidence>
<comment type="function">
    <text evidence="1">Responsible for the formation of the pyrimidine heterocycle in the thiamine biosynthesis pathway. Catalyzes the formation of hydroxymethylpyrimidine phosphate (HMP-P) from histidine and pyridoxal phosphate (PLP). The protein uses PLP and the active site histidine to form HMP-P, generating an inactive enzyme. The enzyme can only undergo a single turnover, which suggests it is a suicide enzyme.</text>
</comment>
<proteinExistence type="inferred from homology"/>
<comment type="catalytic activity">
    <reaction evidence="11">
        <text>N(6)-(pyridoxal phosphate)-L-lysyl-[4-amino-5-hydroxymethyl-2-methylpyrimidine phosphate synthase] + L-histidyl-[4-amino-5-hydroxymethyl-2-methylpyrimidine phosphate synthase] + 2 Fe(3+) + 4 H2O = L-lysyl-[4-amino-5-hydroxymethyl-2-methylpyrimidine phosphate synthase] + (2S)-2-amino-5-hydroxy-4-oxopentanoyl-[4-amino-5-hydroxymethyl-2-methylpyrimidine phosphate synthase] + 4-amino-2-methyl-5-(phosphooxymethyl)pyrimidine + 3-oxopropanoate + 2 Fe(2+) + 2 H(+)</text>
        <dbReference type="Rhea" id="RHEA:65756"/>
        <dbReference type="Rhea" id="RHEA-COMP:16892"/>
        <dbReference type="Rhea" id="RHEA-COMP:16893"/>
        <dbReference type="Rhea" id="RHEA-COMP:16894"/>
        <dbReference type="Rhea" id="RHEA-COMP:16895"/>
        <dbReference type="ChEBI" id="CHEBI:15377"/>
        <dbReference type="ChEBI" id="CHEBI:15378"/>
        <dbReference type="ChEBI" id="CHEBI:29033"/>
        <dbReference type="ChEBI" id="CHEBI:29034"/>
        <dbReference type="ChEBI" id="CHEBI:29969"/>
        <dbReference type="ChEBI" id="CHEBI:29979"/>
        <dbReference type="ChEBI" id="CHEBI:33190"/>
        <dbReference type="ChEBI" id="CHEBI:58354"/>
        <dbReference type="ChEBI" id="CHEBI:143915"/>
        <dbReference type="ChEBI" id="CHEBI:157692"/>
    </reaction>
    <physiologicalReaction direction="left-to-right" evidence="11">
        <dbReference type="Rhea" id="RHEA:65757"/>
    </physiologicalReaction>
</comment>
<dbReference type="GO" id="GO:0046872">
    <property type="term" value="F:metal ion binding"/>
    <property type="evidence" value="ECO:0007669"/>
    <property type="project" value="UniProtKB-KW"/>
</dbReference>
<evidence type="ECO:0000313" key="15">
    <source>
        <dbReference type="Proteomes" id="UP000542125"/>
    </source>
</evidence>
<dbReference type="PANTHER" id="PTHR31528">
    <property type="entry name" value="4-AMINO-5-HYDROXYMETHYL-2-METHYLPYRIMIDINE PHOSPHATE SYNTHASE THI11-RELATED"/>
    <property type="match status" value="1"/>
</dbReference>
<evidence type="ECO:0000313" key="14">
    <source>
        <dbReference type="EMBL" id="NYE83773.1"/>
    </source>
</evidence>
<gene>
    <name evidence="14" type="ORF">FHW18_003044</name>
</gene>
<name>A0A7Y9LNY9_9BURK</name>
<keyword evidence="8" id="KW-0784">Thiamine biosynthesis</keyword>
<keyword evidence="15" id="KW-1185">Reference proteome</keyword>
<evidence type="ECO:0000256" key="2">
    <source>
        <dbReference type="ARBA" id="ARBA00004948"/>
    </source>
</evidence>
<comment type="caution">
    <text evidence="14">The sequence shown here is derived from an EMBL/GenBank/DDBJ whole genome shotgun (WGS) entry which is preliminary data.</text>
</comment>
<evidence type="ECO:0000256" key="5">
    <source>
        <dbReference type="ARBA" id="ARBA00022679"/>
    </source>
</evidence>
<dbReference type="AlphaFoldDB" id="A0A7Y9LNY9"/>